<evidence type="ECO:0000313" key="2">
    <source>
        <dbReference type="EMBL" id="KAJ1362730.1"/>
    </source>
</evidence>
<keyword evidence="3" id="KW-1185">Reference proteome</keyword>
<feature type="region of interest" description="Disordered" evidence="1">
    <location>
        <begin position="145"/>
        <end position="207"/>
    </location>
</feature>
<dbReference type="AlphaFoldDB" id="A0AAD5MQ47"/>
<name>A0AAD5MQ47_PARTN</name>
<dbReference type="Proteomes" id="UP001196413">
    <property type="component" value="Unassembled WGS sequence"/>
</dbReference>
<evidence type="ECO:0000313" key="3">
    <source>
        <dbReference type="Proteomes" id="UP001196413"/>
    </source>
</evidence>
<evidence type="ECO:0000256" key="1">
    <source>
        <dbReference type="SAM" id="MobiDB-lite"/>
    </source>
</evidence>
<gene>
    <name evidence="2" type="ORF">KIN20_022393</name>
</gene>
<comment type="caution">
    <text evidence="2">The sequence shown here is derived from an EMBL/GenBank/DDBJ whole genome shotgun (WGS) entry which is preliminary data.</text>
</comment>
<protein>
    <submittedName>
        <fullName evidence="2">Uncharacterized protein</fullName>
    </submittedName>
</protein>
<reference evidence="2" key="1">
    <citation type="submission" date="2021-06" db="EMBL/GenBank/DDBJ databases">
        <title>Parelaphostrongylus tenuis whole genome reference sequence.</title>
        <authorList>
            <person name="Garwood T.J."/>
            <person name="Larsen P.A."/>
            <person name="Fountain-Jones N.M."/>
            <person name="Garbe J.R."/>
            <person name="Macchietto M.G."/>
            <person name="Kania S.A."/>
            <person name="Gerhold R.W."/>
            <person name="Richards J.E."/>
            <person name="Wolf T.M."/>
        </authorList>
    </citation>
    <scope>NUCLEOTIDE SEQUENCE</scope>
    <source>
        <strain evidence="2">MNPRO001-30</strain>
        <tissue evidence="2">Meninges</tissue>
    </source>
</reference>
<dbReference type="EMBL" id="JAHQIW010004523">
    <property type="protein sequence ID" value="KAJ1362730.1"/>
    <property type="molecule type" value="Genomic_DNA"/>
</dbReference>
<proteinExistence type="predicted"/>
<sequence>MQVSYPYHYFYPSFSSPSISPSFFSENLTDEGSFYIHSTSLVQQSFFTRQQVYYQDCGWNTTCRSLSRRDFYRSCTTIMNNVRATPSHLTPQAIPKWCGSSPTIQQETDRRHSPYNRVIEKPLPVLPVDEVERILREIENAPRKANKRLRKKRETVGKNVPLPSSPPEFSTATITSPTQMTSPTVMSMAQQATNRPAQQSNHNSREELKDILKEYGLVVPN</sequence>
<organism evidence="2 3">
    <name type="scientific">Parelaphostrongylus tenuis</name>
    <name type="common">Meningeal worm</name>
    <dbReference type="NCBI Taxonomy" id="148309"/>
    <lineage>
        <taxon>Eukaryota</taxon>
        <taxon>Metazoa</taxon>
        <taxon>Ecdysozoa</taxon>
        <taxon>Nematoda</taxon>
        <taxon>Chromadorea</taxon>
        <taxon>Rhabditida</taxon>
        <taxon>Rhabditina</taxon>
        <taxon>Rhabditomorpha</taxon>
        <taxon>Strongyloidea</taxon>
        <taxon>Metastrongylidae</taxon>
        <taxon>Parelaphostrongylus</taxon>
    </lineage>
</organism>
<feature type="compositionally biased region" description="Polar residues" evidence="1">
    <location>
        <begin position="167"/>
        <end position="202"/>
    </location>
</feature>
<accession>A0AAD5MQ47</accession>